<dbReference type="PANTHER" id="PTHR10000:SF55">
    <property type="entry name" value="5-AMINO-6-(5-PHOSPHO-D-RIBITYLAMINO)URACIL PHOSPHATASE YCSE"/>
    <property type="match status" value="1"/>
</dbReference>
<dbReference type="InterPro" id="IPR006379">
    <property type="entry name" value="HAD-SF_hydro_IIB"/>
</dbReference>
<evidence type="ECO:0000313" key="2">
    <source>
        <dbReference type="Proteomes" id="UP000616779"/>
    </source>
</evidence>
<dbReference type="RefSeq" id="WP_171646299.1">
    <property type="nucleotide sequence ID" value="NZ_WHOA01000190.1"/>
</dbReference>
<dbReference type="PANTHER" id="PTHR10000">
    <property type="entry name" value="PHOSPHOSERINE PHOSPHATASE"/>
    <property type="match status" value="1"/>
</dbReference>
<comment type="caution">
    <text evidence="1">The sequence shown here is derived from an EMBL/GenBank/DDBJ whole genome shotgun (WGS) entry which is preliminary data.</text>
</comment>
<dbReference type="Proteomes" id="UP000616779">
    <property type="component" value="Unassembled WGS sequence"/>
</dbReference>
<organism evidence="1 2">
    <name type="scientific">Paenibacillus phytorum</name>
    <dbReference type="NCBI Taxonomy" id="2654977"/>
    <lineage>
        <taxon>Bacteria</taxon>
        <taxon>Bacillati</taxon>
        <taxon>Bacillota</taxon>
        <taxon>Bacilli</taxon>
        <taxon>Bacillales</taxon>
        <taxon>Paenibacillaceae</taxon>
        <taxon>Paenibacillus</taxon>
    </lineage>
</organism>
<accession>A0ABX1Y212</accession>
<dbReference type="Gene3D" id="3.40.50.1000">
    <property type="entry name" value="HAD superfamily/HAD-like"/>
    <property type="match status" value="1"/>
</dbReference>
<dbReference type="Gene3D" id="3.30.1240.10">
    <property type="match status" value="1"/>
</dbReference>
<dbReference type="InterPro" id="IPR036412">
    <property type="entry name" value="HAD-like_sf"/>
</dbReference>
<dbReference type="SFLD" id="SFLDG01140">
    <property type="entry name" value="C2.B:_Phosphomannomutase_and_P"/>
    <property type="match status" value="1"/>
</dbReference>
<sequence>MSDYKLLALDMDGTLLTDDKQVTEETKKWLRKAVDHGVTVMFSTGRGVQTASSFWEELELDSPMVLLNGAEIWEGPGRLMARTHLPRETVRRLHELALREDAHFWGYSVESLSSRRNWGEELFEIDWMKFGMKHDDLAVVARIREELLGWGGLEITASAPVNVEISVQGISKESGVREVCRLLGIDMTQVLAVGDSENDVLMLQAAGLGVAMGNAEEHVKAIADAVTASNNEDGVAKAVQKFIFGLDVAECRSIV</sequence>
<keyword evidence="2" id="KW-1185">Reference proteome</keyword>
<proteinExistence type="predicted"/>
<name>A0ABX1Y212_9BACL</name>
<evidence type="ECO:0000313" key="1">
    <source>
        <dbReference type="EMBL" id="NOU74908.1"/>
    </source>
</evidence>
<gene>
    <name evidence="1" type="ORF">GC098_26560</name>
</gene>
<dbReference type="PROSITE" id="PS01229">
    <property type="entry name" value="COF_2"/>
    <property type="match status" value="1"/>
</dbReference>
<dbReference type="SFLD" id="SFLDS00003">
    <property type="entry name" value="Haloacid_Dehalogenase"/>
    <property type="match status" value="1"/>
</dbReference>
<keyword evidence="1" id="KW-0378">Hydrolase</keyword>
<dbReference type="CDD" id="cd07516">
    <property type="entry name" value="HAD_Pase"/>
    <property type="match status" value="1"/>
</dbReference>
<dbReference type="SUPFAM" id="SSF56784">
    <property type="entry name" value="HAD-like"/>
    <property type="match status" value="1"/>
</dbReference>
<dbReference type="PROSITE" id="PS01228">
    <property type="entry name" value="COF_1"/>
    <property type="match status" value="1"/>
</dbReference>
<dbReference type="EMBL" id="WHOA01000190">
    <property type="protein sequence ID" value="NOU74908.1"/>
    <property type="molecule type" value="Genomic_DNA"/>
</dbReference>
<protein>
    <submittedName>
        <fullName evidence="1">HAD-IIB family hydrolase</fullName>
    </submittedName>
</protein>
<dbReference type="InterPro" id="IPR023214">
    <property type="entry name" value="HAD_sf"/>
</dbReference>
<dbReference type="GO" id="GO:0016787">
    <property type="term" value="F:hydrolase activity"/>
    <property type="evidence" value="ECO:0007669"/>
    <property type="project" value="UniProtKB-KW"/>
</dbReference>
<dbReference type="Pfam" id="PF08282">
    <property type="entry name" value="Hydrolase_3"/>
    <property type="match status" value="2"/>
</dbReference>
<dbReference type="NCBIfam" id="TIGR01484">
    <property type="entry name" value="HAD-SF-IIB"/>
    <property type="match status" value="1"/>
</dbReference>
<reference evidence="1 2" key="1">
    <citation type="submission" date="2019-10" db="EMBL/GenBank/DDBJ databases">
        <title>Description of Paenibacillus terrestris sp. nov.</title>
        <authorList>
            <person name="Carlier A."/>
            <person name="Qi S."/>
        </authorList>
    </citation>
    <scope>NUCLEOTIDE SEQUENCE [LARGE SCALE GENOMIC DNA]</scope>
    <source>
        <strain evidence="1 2">LMG 31458</strain>
    </source>
</reference>